<dbReference type="Proteomes" id="UP001500037">
    <property type="component" value="Unassembled WGS sequence"/>
</dbReference>
<evidence type="ECO:0000313" key="2">
    <source>
        <dbReference type="Proteomes" id="UP001500037"/>
    </source>
</evidence>
<organism evidence="1 2">
    <name type="scientific">Kitasatospora nipponensis</name>
    <dbReference type="NCBI Taxonomy" id="258049"/>
    <lineage>
        <taxon>Bacteria</taxon>
        <taxon>Bacillati</taxon>
        <taxon>Actinomycetota</taxon>
        <taxon>Actinomycetes</taxon>
        <taxon>Kitasatosporales</taxon>
        <taxon>Streptomycetaceae</taxon>
        <taxon>Kitasatospora</taxon>
    </lineage>
</organism>
<gene>
    <name evidence="1" type="ORF">GCM10009665_60120</name>
</gene>
<keyword evidence="2" id="KW-1185">Reference proteome</keyword>
<proteinExistence type="predicted"/>
<comment type="caution">
    <text evidence="1">The sequence shown here is derived from an EMBL/GenBank/DDBJ whole genome shotgun (WGS) entry which is preliminary data.</text>
</comment>
<reference evidence="1 2" key="1">
    <citation type="journal article" date="2019" name="Int. J. Syst. Evol. Microbiol.">
        <title>The Global Catalogue of Microorganisms (GCM) 10K type strain sequencing project: providing services to taxonomists for standard genome sequencing and annotation.</title>
        <authorList>
            <consortium name="The Broad Institute Genomics Platform"/>
            <consortium name="The Broad Institute Genome Sequencing Center for Infectious Disease"/>
            <person name="Wu L."/>
            <person name="Ma J."/>
        </authorList>
    </citation>
    <scope>NUCLEOTIDE SEQUENCE [LARGE SCALE GENOMIC DNA]</scope>
    <source>
        <strain evidence="1 2">JCM 13004</strain>
    </source>
</reference>
<name>A0ABN1WSS7_9ACTN</name>
<accession>A0ABN1WSS7</accession>
<sequence length="49" mass="5917">MTVVKRLVKFSQTLITYPDRERMERHQDLEARLGSRFRGADVAPRNREW</sequence>
<dbReference type="EMBL" id="BAAALF010000151">
    <property type="protein sequence ID" value="GAA1262436.1"/>
    <property type="molecule type" value="Genomic_DNA"/>
</dbReference>
<protein>
    <submittedName>
        <fullName evidence="1">Uncharacterized protein</fullName>
    </submittedName>
</protein>
<evidence type="ECO:0000313" key="1">
    <source>
        <dbReference type="EMBL" id="GAA1262436.1"/>
    </source>
</evidence>